<gene>
    <name evidence="2" type="ORF">LWI28_027770</name>
</gene>
<evidence type="ECO:0000313" key="3">
    <source>
        <dbReference type="Proteomes" id="UP001064489"/>
    </source>
</evidence>
<name>A0AAD5NME4_ACENE</name>
<accession>A0AAD5NME4</accession>
<dbReference type="EMBL" id="JAJSOW010000105">
    <property type="protein sequence ID" value="KAI9166189.1"/>
    <property type="molecule type" value="Genomic_DNA"/>
</dbReference>
<evidence type="ECO:0000313" key="2">
    <source>
        <dbReference type="EMBL" id="KAI9166189.1"/>
    </source>
</evidence>
<comment type="caution">
    <text evidence="2">The sequence shown here is derived from an EMBL/GenBank/DDBJ whole genome shotgun (WGS) entry which is preliminary data.</text>
</comment>
<protein>
    <submittedName>
        <fullName evidence="2">Uncharacterized protein</fullName>
    </submittedName>
</protein>
<evidence type="ECO:0000256" key="1">
    <source>
        <dbReference type="SAM" id="MobiDB-lite"/>
    </source>
</evidence>
<sequence length="73" mass="8040">MLQQLLEWPPNPNTPNDNTPAPTNRDGIEGVALDRPGGGRLPRAARHVQFEDFSDEDSDMDFTDFGGACRKPS</sequence>
<dbReference type="Proteomes" id="UP001064489">
    <property type="component" value="Chromosome 10"/>
</dbReference>
<proteinExistence type="predicted"/>
<feature type="compositionally biased region" description="Low complexity" evidence="1">
    <location>
        <begin position="14"/>
        <end position="24"/>
    </location>
</feature>
<feature type="region of interest" description="Disordered" evidence="1">
    <location>
        <begin position="1"/>
        <end position="41"/>
    </location>
</feature>
<reference evidence="2" key="2">
    <citation type="submission" date="2023-02" db="EMBL/GenBank/DDBJ databases">
        <authorList>
            <person name="Swenson N.G."/>
            <person name="Wegrzyn J.L."/>
            <person name="Mcevoy S.L."/>
        </authorList>
    </citation>
    <scope>NUCLEOTIDE SEQUENCE</scope>
    <source>
        <strain evidence="2">91603</strain>
        <tissue evidence="2">Leaf</tissue>
    </source>
</reference>
<keyword evidence="3" id="KW-1185">Reference proteome</keyword>
<organism evidence="2 3">
    <name type="scientific">Acer negundo</name>
    <name type="common">Box elder</name>
    <dbReference type="NCBI Taxonomy" id="4023"/>
    <lineage>
        <taxon>Eukaryota</taxon>
        <taxon>Viridiplantae</taxon>
        <taxon>Streptophyta</taxon>
        <taxon>Embryophyta</taxon>
        <taxon>Tracheophyta</taxon>
        <taxon>Spermatophyta</taxon>
        <taxon>Magnoliopsida</taxon>
        <taxon>eudicotyledons</taxon>
        <taxon>Gunneridae</taxon>
        <taxon>Pentapetalae</taxon>
        <taxon>rosids</taxon>
        <taxon>malvids</taxon>
        <taxon>Sapindales</taxon>
        <taxon>Sapindaceae</taxon>
        <taxon>Hippocastanoideae</taxon>
        <taxon>Acereae</taxon>
        <taxon>Acer</taxon>
    </lineage>
</organism>
<dbReference type="AlphaFoldDB" id="A0AAD5NME4"/>
<reference evidence="2" key="1">
    <citation type="journal article" date="2022" name="Plant J.">
        <title>Strategies of tolerance reflected in two North American maple genomes.</title>
        <authorList>
            <person name="McEvoy S.L."/>
            <person name="Sezen U.U."/>
            <person name="Trouern-Trend A."/>
            <person name="McMahon S.M."/>
            <person name="Schaberg P.G."/>
            <person name="Yang J."/>
            <person name="Wegrzyn J.L."/>
            <person name="Swenson N.G."/>
        </authorList>
    </citation>
    <scope>NUCLEOTIDE SEQUENCE</scope>
    <source>
        <strain evidence="2">91603</strain>
    </source>
</reference>